<dbReference type="EMBL" id="CP003537">
    <property type="protein sequence ID" value="AGH94752.1"/>
    <property type="molecule type" value="Genomic_DNA"/>
</dbReference>
<keyword evidence="2" id="KW-0812">Transmembrane</keyword>
<dbReference type="OrthoDB" id="5287950at2"/>
<keyword evidence="2" id="KW-0472">Membrane</keyword>
<evidence type="ECO:0000259" key="3">
    <source>
        <dbReference type="PROSITE" id="PS50006"/>
    </source>
</evidence>
<proteinExistence type="predicted"/>
<feature type="transmembrane region" description="Helical" evidence="2">
    <location>
        <begin position="224"/>
        <end position="244"/>
    </location>
</feature>
<name>M4V5W4_9BACT</name>
<evidence type="ECO:0000256" key="1">
    <source>
        <dbReference type="SAM" id="MobiDB-lite"/>
    </source>
</evidence>
<dbReference type="SMART" id="SM00240">
    <property type="entry name" value="FHA"/>
    <property type="match status" value="1"/>
</dbReference>
<organism evidence="4 5">
    <name type="scientific">Pseudobdellovibrio exovorus JSS</name>
    <dbReference type="NCBI Taxonomy" id="1184267"/>
    <lineage>
        <taxon>Bacteria</taxon>
        <taxon>Pseudomonadati</taxon>
        <taxon>Bdellovibrionota</taxon>
        <taxon>Bdellovibrionia</taxon>
        <taxon>Bdellovibrionales</taxon>
        <taxon>Pseudobdellovibrionaceae</taxon>
        <taxon>Pseudobdellovibrio</taxon>
    </lineage>
</organism>
<dbReference type="KEGG" id="bex:A11Q_532"/>
<evidence type="ECO:0000256" key="2">
    <source>
        <dbReference type="SAM" id="Phobius"/>
    </source>
</evidence>
<dbReference type="SUPFAM" id="SSF55785">
    <property type="entry name" value="PYP-like sensor domain (PAS domain)"/>
    <property type="match status" value="1"/>
</dbReference>
<keyword evidence="5" id="KW-1185">Reference proteome</keyword>
<reference evidence="4 5" key="1">
    <citation type="journal article" date="2013" name="ISME J.">
        <title>By their genes ye shall know them: genomic signatures of predatory bacteria.</title>
        <authorList>
            <person name="Pasternak Z."/>
            <person name="Pietrokovski S."/>
            <person name="Rotem O."/>
            <person name="Gophna U."/>
            <person name="Lurie-Weinberger M.N."/>
            <person name="Jurkevitch E."/>
        </authorList>
    </citation>
    <scope>NUCLEOTIDE SEQUENCE [LARGE SCALE GENOMIC DNA]</scope>
    <source>
        <strain evidence="4 5">JSS</strain>
    </source>
</reference>
<dbReference type="SUPFAM" id="SSF49879">
    <property type="entry name" value="SMAD/FHA domain"/>
    <property type="match status" value="1"/>
</dbReference>
<keyword evidence="2" id="KW-1133">Transmembrane helix</keyword>
<dbReference type="RefSeq" id="WP_015469242.1">
    <property type="nucleotide sequence ID" value="NC_020813.1"/>
</dbReference>
<sequence length="578" mass="64010">MWSIRILSGPQAGQIYDLKLGKNVFGRGGVSDLKIQSLGISKEHCEIHVYKDKMMIVDLKSSNGTFVNGVKIQNSIVRVGDKVSLFDVIMDVIPAPDIRPKNTPKVEVEASEDEDVVEKPKRPARRPRPPAPMAGGFPPVPNGGAFPVPYPQQGNAALQMQYPQMGMNPVYGVPPQFNPAAGAAPTPPPAAPKLTLSQTIENYIENVVMPAIYRLGIIFSLKQILMGFVMIFVFGVTFLSAIPLSNLIQESNLAEATKRARSVARSIAKFNEQSLLSGQLGNLTVQEALKEEGIKEAFIIQHQDGLIVAPADRVGRDEANPLVLKARQEERATSMRLNKNTLGASFPIAVYDPNTGEARPKYHSVVLYDISSLNVDNERVVSLLMQTLLIASFFGLILYYLFARLIEYPIKTLNQQIDKALLEKSDRTEVAFDYPVFQQLVSSVNTILNRVWNGGGDASQSLKPQQNRDVEYSNLVEMIFHPAVVLDVEHKVRALNPQFEELAQTSREAVLNQSYQTLTDGALVQNIEALVARAQQSPYEKHSDRIPFSQFECDVYCQAFLNTEGQPESYVITLVQIS</sequence>
<feature type="transmembrane region" description="Helical" evidence="2">
    <location>
        <begin position="383"/>
        <end position="402"/>
    </location>
</feature>
<feature type="domain" description="FHA" evidence="3">
    <location>
        <begin position="23"/>
        <end position="72"/>
    </location>
</feature>
<dbReference type="STRING" id="1184267.A11Q_532"/>
<dbReference type="InterPro" id="IPR000253">
    <property type="entry name" value="FHA_dom"/>
</dbReference>
<evidence type="ECO:0000313" key="5">
    <source>
        <dbReference type="Proteomes" id="UP000012040"/>
    </source>
</evidence>
<dbReference type="PATRIC" id="fig|1184267.3.peg.543"/>
<feature type="region of interest" description="Disordered" evidence="1">
    <location>
        <begin position="101"/>
        <end position="135"/>
    </location>
</feature>
<dbReference type="InterPro" id="IPR008984">
    <property type="entry name" value="SMAD_FHA_dom_sf"/>
</dbReference>
<gene>
    <name evidence="4" type="ORF">A11Q_532</name>
</gene>
<protein>
    <recommendedName>
        <fullName evidence="3">FHA domain-containing protein</fullName>
    </recommendedName>
</protein>
<dbReference type="Gene3D" id="3.30.450.20">
    <property type="entry name" value="PAS domain"/>
    <property type="match status" value="1"/>
</dbReference>
<dbReference type="HOGENOM" id="CLU_471502_0_0_7"/>
<dbReference type="PROSITE" id="PS50006">
    <property type="entry name" value="FHA_DOMAIN"/>
    <property type="match status" value="1"/>
</dbReference>
<dbReference type="Pfam" id="PF00498">
    <property type="entry name" value="FHA"/>
    <property type="match status" value="1"/>
</dbReference>
<dbReference type="CDD" id="cd00060">
    <property type="entry name" value="FHA"/>
    <property type="match status" value="1"/>
</dbReference>
<dbReference type="AlphaFoldDB" id="M4V5W4"/>
<dbReference type="Proteomes" id="UP000012040">
    <property type="component" value="Chromosome"/>
</dbReference>
<accession>M4V5W4</accession>
<dbReference type="InterPro" id="IPR035965">
    <property type="entry name" value="PAS-like_dom_sf"/>
</dbReference>
<dbReference type="Gene3D" id="2.60.200.20">
    <property type="match status" value="1"/>
</dbReference>
<dbReference type="eggNOG" id="COG1716">
    <property type="taxonomic scope" value="Bacteria"/>
</dbReference>
<evidence type="ECO:0000313" key="4">
    <source>
        <dbReference type="EMBL" id="AGH94752.1"/>
    </source>
</evidence>